<evidence type="ECO:0008006" key="5">
    <source>
        <dbReference type="Google" id="ProtNLM"/>
    </source>
</evidence>
<feature type="coiled-coil region" evidence="1">
    <location>
        <begin position="275"/>
        <end position="319"/>
    </location>
</feature>
<dbReference type="Proteomes" id="UP000433493">
    <property type="component" value="Unassembled WGS sequence"/>
</dbReference>
<dbReference type="OrthoDB" id="3989267at2"/>
<reference evidence="3 4" key="1">
    <citation type="submission" date="2019-09" db="EMBL/GenBank/DDBJ databases">
        <title>Phylogeny of genus Pseudoclavibacter and closely related genus.</title>
        <authorList>
            <person name="Li Y."/>
        </authorList>
    </citation>
    <scope>NUCLEOTIDE SEQUENCE [LARGE SCALE GENOMIC DNA]</scope>
    <source>
        <strain evidence="3 4">KCTC 13959</strain>
    </source>
</reference>
<evidence type="ECO:0000256" key="1">
    <source>
        <dbReference type="SAM" id="Coils"/>
    </source>
</evidence>
<accession>A0A7J5BCH2</accession>
<organism evidence="3 4">
    <name type="scientific">Gulosibacter chungangensis</name>
    <dbReference type="NCBI Taxonomy" id="979746"/>
    <lineage>
        <taxon>Bacteria</taxon>
        <taxon>Bacillati</taxon>
        <taxon>Actinomycetota</taxon>
        <taxon>Actinomycetes</taxon>
        <taxon>Micrococcales</taxon>
        <taxon>Microbacteriaceae</taxon>
        <taxon>Gulosibacter</taxon>
    </lineage>
</organism>
<dbReference type="EMBL" id="WBKB01000002">
    <property type="protein sequence ID" value="KAB1643905.1"/>
    <property type="molecule type" value="Genomic_DNA"/>
</dbReference>
<evidence type="ECO:0000256" key="2">
    <source>
        <dbReference type="SAM" id="MobiDB-lite"/>
    </source>
</evidence>
<feature type="compositionally biased region" description="Basic and acidic residues" evidence="2">
    <location>
        <begin position="67"/>
        <end position="89"/>
    </location>
</feature>
<feature type="region of interest" description="Disordered" evidence="2">
    <location>
        <begin position="67"/>
        <end position="125"/>
    </location>
</feature>
<proteinExistence type="predicted"/>
<evidence type="ECO:0000313" key="3">
    <source>
        <dbReference type="EMBL" id="KAB1643905.1"/>
    </source>
</evidence>
<feature type="compositionally biased region" description="Basic and acidic residues" evidence="2">
    <location>
        <begin position="111"/>
        <end position="123"/>
    </location>
</feature>
<protein>
    <recommendedName>
        <fullName evidence="5">PE-PGRS family protein</fullName>
    </recommendedName>
</protein>
<keyword evidence="1" id="KW-0175">Coiled coil</keyword>
<evidence type="ECO:0000313" key="4">
    <source>
        <dbReference type="Proteomes" id="UP000433493"/>
    </source>
</evidence>
<comment type="caution">
    <text evidence="3">The sequence shown here is derived from an EMBL/GenBank/DDBJ whole genome shotgun (WGS) entry which is preliminary data.</text>
</comment>
<keyword evidence="4" id="KW-1185">Reference proteome</keyword>
<gene>
    <name evidence="3" type="ORF">F8O05_03640</name>
</gene>
<dbReference type="RefSeq" id="WP_158051409.1">
    <property type="nucleotide sequence ID" value="NZ_WBKB01000002.1"/>
</dbReference>
<name>A0A7J5BCH2_9MICO</name>
<sequence>MDLTLNDAQLLVLQWVADGADLDNPPSETFKTSAVALRSRGVVTLDKRRGHWSIAITEAGRFYLEHGRHPDAEEPTPKKPPKPKLEPKKAQPATAESDHSSDNEPSSDPEPPARPERIVKDETIPMPVQIRRPHQAVREIVDHKARLDVPTEQRQRALLILHALAQEANRRGWAVAANPSTFRKDPWNGRRTRVSPGPDLFSIDAGDAATVIRLRMQQKRVDHVPTEKEIADEARYNWRSYPKYDHVPTERMRLEIRSSSHDVLTLDDTVTTRIVDKLLRAIEKIEQMSVDAREAAERHRQWEIQRAEEQRRAEELRQRATRYSSWAETLEQLRTDFVRHRELVDAVAGLREAVERKGPEHEYADVLAEYLAWSEAHLEESDPLRRIWLPQGDRPDLSYEEWQEWKRRNPQRNW</sequence>
<dbReference type="AlphaFoldDB" id="A0A7J5BCH2"/>